<keyword evidence="5" id="KW-0443">Lipid metabolism</keyword>
<keyword evidence="2 10" id="KW-0808">Transferase</keyword>
<name>A0A842I221_9SPHN</name>
<feature type="domain" description="Phospholipid/glycerol acyltransferase" evidence="9">
    <location>
        <begin position="77"/>
        <end position="191"/>
    </location>
</feature>
<reference evidence="10 11" key="1">
    <citation type="submission" date="2020-08" db="EMBL/GenBank/DDBJ databases">
        <title>Draft genome sequence of Parasphingopyxis sp. GrpM-11.</title>
        <authorList>
            <person name="Oh J."/>
            <person name="Roh D.-H."/>
        </authorList>
    </citation>
    <scope>NUCLEOTIDE SEQUENCE [LARGE SCALE GENOMIC DNA]</scope>
    <source>
        <strain evidence="10 11">GrpM-11</strain>
    </source>
</reference>
<dbReference type="PANTHER" id="PTHR23063:SF52">
    <property type="entry name" value="LYSOPHOSPHATIDYLCHOLINE ACYLTRANSFERASE"/>
    <property type="match status" value="1"/>
</dbReference>
<evidence type="ECO:0000256" key="7">
    <source>
        <dbReference type="ARBA" id="ARBA00023315"/>
    </source>
</evidence>
<dbReference type="InterPro" id="IPR002123">
    <property type="entry name" value="Plipid/glycerol_acylTrfase"/>
</dbReference>
<dbReference type="AlphaFoldDB" id="A0A842I221"/>
<evidence type="ECO:0000256" key="3">
    <source>
        <dbReference type="ARBA" id="ARBA00022692"/>
    </source>
</evidence>
<dbReference type="Pfam" id="PF01553">
    <property type="entry name" value="Acyltransferase"/>
    <property type="match status" value="1"/>
</dbReference>
<dbReference type="GO" id="GO:0006629">
    <property type="term" value="P:lipid metabolic process"/>
    <property type="evidence" value="ECO:0007669"/>
    <property type="project" value="UniProtKB-KW"/>
</dbReference>
<evidence type="ECO:0000256" key="8">
    <source>
        <dbReference type="SAM" id="Phobius"/>
    </source>
</evidence>
<evidence type="ECO:0000256" key="2">
    <source>
        <dbReference type="ARBA" id="ARBA00022679"/>
    </source>
</evidence>
<keyword evidence="3 8" id="KW-0812">Transmembrane</keyword>
<evidence type="ECO:0000256" key="5">
    <source>
        <dbReference type="ARBA" id="ARBA00023098"/>
    </source>
</evidence>
<keyword evidence="7 10" id="KW-0012">Acyltransferase</keyword>
<keyword evidence="4 8" id="KW-1133">Transmembrane helix</keyword>
<dbReference type="Proteomes" id="UP000564378">
    <property type="component" value="Unassembled WGS sequence"/>
</dbReference>
<sequence length="262" mass="29352">MSAQAPETYPPIGWFGPVRFAIRFSMMVGLLLLCVPLHYLWRLFGYISPWPPRFLAGIAWICNVRVTKEGVRLKENVFYVSNHLSWLDIPIVGGYTHAAFVAQDGIAKWPVIGWLASLNHTIFVSRGDRLGVSAQIEQLKEALHDHQPVTIFPEGTTTDGTSLLPFKPALFAVLTPPPRPMMVQPVLLDFYGRGAEFAWVGEEGAPHNAWRVLCRRDMIPVRIVFLDPFDPVQCNDRKEIAATAREQIRRALSASLGGKPVL</sequence>
<evidence type="ECO:0000313" key="11">
    <source>
        <dbReference type="Proteomes" id="UP000564378"/>
    </source>
</evidence>
<dbReference type="SMART" id="SM00563">
    <property type="entry name" value="PlsC"/>
    <property type="match status" value="1"/>
</dbReference>
<dbReference type="SUPFAM" id="SSF69593">
    <property type="entry name" value="Glycerol-3-phosphate (1)-acyltransferase"/>
    <property type="match status" value="1"/>
</dbReference>
<comment type="caution">
    <text evidence="10">The sequence shown here is derived from an EMBL/GenBank/DDBJ whole genome shotgun (WGS) entry which is preliminary data.</text>
</comment>
<protein>
    <submittedName>
        <fullName evidence="10">1-acyl-sn-glycerol-3-phosphate acyltransferase</fullName>
    </submittedName>
</protein>
<keyword evidence="6 8" id="KW-0472">Membrane</keyword>
<proteinExistence type="predicted"/>
<dbReference type="PANTHER" id="PTHR23063">
    <property type="entry name" value="PHOSPHOLIPID ACYLTRANSFERASE"/>
    <property type="match status" value="1"/>
</dbReference>
<organism evidence="10 11">
    <name type="scientific">Parasphingopyxis marina</name>
    <dbReference type="NCBI Taxonomy" id="2761622"/>
    <lineage>
        <taxon>Bacteria</taxon>
        <taxon>Pseudomonadati</taxon>
        <taxon>Pseudomonadota</taxon>
        <taxon>Alphaproteobacteria</taxon>
        <taxon>Sphingomonadales</taxon>
        <taxon>Sphingomonadaceae</taxon>
        <taxon>Parasphingopyxis</taxon>
    </lineage>
</organism>
<accession>A0A842I221</accession>
<evidence type="ECO:0000256" key="1">
    <source>
        <dbReference type="ARBA" id="ARBA00004370"/>
    </source>
</evidence>
<dbReference type="RefSeq" id="WP_185802065.1">
    <property type="nucleotide sequence ID" value="NZ_JACJVJ010000002.1"/>
</dbReference>
<gene>
    <name evidence="10" type="ORF">H6P80_14550</name>
</gene>
<comment type="subcellular location">
    <subcellularLocation>
        <location evidence="1">Membrane</location>
    </subcellularLocation>
</comment>
<evidence type="ECO:0000256" key="4">
    <source>
        <dbReference type="ARBA" id="ARBA00022989"/>
    </source>
</evidence>
<keyword evidence="11" id="KW-1185">Reference proteome</keyword>
<evidence type="ECO:0000313" key="10">
    <source>
        <dbReference type="EMBL" id="MBC2778841.1"/>
    </source>
</evidence>
<feature type="transmembrane region" description="Helical" evidence="8">
    <location>
        <begin position="20"/>
        <end position="41"/>
    </location>
</feature>
<evidence type="ECO:0000259" key="9">
    <source>
        <dbReference type="SMART" id="SM00563"/>
    </source>
</evidence>
<dbReference type="EMBL" id="JACJVJ010000002">
    <property type="protein sequence ID" value="MBC2778841.1"/>
    <property type="molecule type" value="Genomic_DNA"/>
</dbReference>
<dbReference type="GO" id="GO:0016020">
    <property type="term" value="C:membrane"/>
    <property type="evidence" value="ECO:0007669"/>
    <property type="project" value="UniProtKB-SubCell"/>
</dbReference>
<dbReference type="GO" id="GO:0016746">
    <property type="term" value="F:acyltransferase activity"/>
    <property type="evidence" value="ECO:0007669"/>
    <property type="project" value="UniProtKB-KW"/>
</dbReference>
<evidence type="ECO:0000256" key="6">
    <source>
        <dbReference type="ARBA" id="ARBA00023136"/>
    </source>
</evidence>
<dbReference type="CDD" id="cd07989">
    <property type="entry name" value="LPLAT_AGPAT-like"/>
    <property type="match status" value="1"/>
</dbReference>